<dbReference type="InterPro" id="IPR036291">
    <property type="entry name" value="NAD(P)-bd_dom_sf"/>
</dbReference>
<protein>
    <recommendedName>
        <fullName evidence="5">NAD(P)-binding protein</fullName>
    </recommendedName>
</protein>
<name>A0A9W8CNK6_9FUNG</name>
<dbReference type="GO" id="GO:0016616">
    <property type="term" value="F:oxidoreductase activity, acting on the CH-OH group of donors, NAD or NADP as acceptor"/>
    <property type="evidence" value="ECO:0007669"/>
    <property type="project" value="TreeGrafter"/>
</dbReference>
<dbReference type="InterPro" id="IPR002347">
    <property type="entry name" value="SDR_fam"/>
</dbReference>
<evidence type="ECO:0000313" key="4">
    <source>
        <dbReference type="Proteomes" id="UP001149813"/>
    </source>
</evidence>
<evidence type="ECO:0000256" key="1">
    <source>
        <dbReference type="ARBA" id="ARBA00006484"/>
    </source>
</evidence>
<dbReference type="PANTHER" id="PTHR44229:SF4">
    <property type="entry name" value="15-HYDROXYPROSTAGLANDIN DEHYDROGENASE [NAD(+)]"/>
    <property type="match status" value="1"/>
</dbReference>
<keyword evidence="2" id="KW-0560">Oxidoreductase</keyword>
<evidence type="ECO:0008006" key="5">
    <source>
        <dbReference type="Google" id="ProtNLM"/>
    </source>
</evidence>
<dbReference type="Gene3D" id="3.40.50.720">
    <property type="entry name" value="NAD(P)-binding Rossmann-like Domain"/>
    <property type="match status" value="1"/>
</dbReference>
<dbReference type="PANTHER" id="PTHR44229">
    <property type="entry name" value="15-HYDROXYPROSTAGLANDIN DEHYDROGENASE [NAD(+)]"/>
    <property type="match status" value="1"/>
</dbReference>
<evidence type="ECO:0000313" key="3">
    <source>
        <dbReference type="EMBL" id="KAJ1718586.1"/>
    </source>
</evidence>
<dbReference type="Proteomes" id="UP001149813">
    <property type="component" value="Unassembled WGS sequence"/>
</dbReference>
<sequence length="66" mass="6949">MQIQDKVAVITGAARGFGKRLAEEIVARGGKVVLGDVLEEGYDVATQLNQQAGGKVAVFQRCDVSS</sequence>
<dbReference type="EMBL" id="JANBOJ010000789">
    <property type="protein sequence ID" value="KAJ1718586.1"/>
    <property type="molecule type" value="Genomic_DNA"/>
</dbReference>
<keyword evidence="4" id="KW-1185">Reference proteome</keyword>
<accession>A0A9W8CNK6</accession>
<dbReference type="AlphaFoldDB" id="A0A9W8CNK6"/>
<dbReference type="SUPFAM" id="SSF51735">
    <property type="entry name" value="NAD(P)-binding Rossmann-fold domains"/>
    <property type="match status" value="1"/>
</dbReference>
<reference evidence="3" key="1">
    <citation type="submission" date="2022-07" db="EMBL/GenBank/DDBJ databases">
        <title>Phylogenomic reconstructions and comparative analyses of Kickxellomycotina fungi.</title>
        <authorList>
            <person name="Reynolds N.K."/>
            <person name="Stajich J.E."/>
            <person name="Barry K."/>
            <person name="Grigoriev I.V."/>
            <person name="Crous P."/>
            <person name="Smith M.E."/>
        </authorList>
    </citation>
    <scope>NUCLEOTIDE SEQUENCE</scope>
    <source>
        <strain evidence="3">NBRC 32514</strain>
    </source>
</reference>
<evidence type="ECO:0000256" key="2">
    <source>
        <dbReference type="ARBA" id="ARBA00023002"/>
    </source>
</evidence>
<organism evidence="3 4">
    <name type="scientific">Coemansia erecta</name>
    <dbReference type="NCBI Taxonomy" id="147472"/>
    <lineage>
        <taxon>Eukaryota</taxon>
        <taxon>Fungi</taxon>
        <taxon>Fungi incertae sedis</taxon>
        <taxon>Zoopagomycota</taxon>
        <taxon>Kickxellomycotina</taxon>
        <taxon>Kickxellomycetes</taxon>
        <taxon>Kickxellales</taxon>
        <taxon>Kickxellaceae</taxon>
        <taxon>Coemansia</taxon>
    </lineage>
</organism>
<proteinExistence type="inferred from homology"/>
<feature type="non-terminal residue" evidence="3">
    <location>
        <position position="66"/>
    </location>
</feature>
<gene>
    <name evidence="3" type="ORF">LPJ53_006440</name>
</gene>
<dbReference type="GO" id="GO:0005737">
    <property type="term" value="C:cytoplasm"/>
    <property type="evidence" value="ECO:0007669"/>
    <property type="project" value="TreeGrafter"/>
</dbReference>
<comment type="caution">
    <text evidence="3">The sequence shown here is derived from an EMBL/GenBank/DDBJ whole genome shotgun (WGS) entry which is preliminary data.</text>
</comment>
<comment type="similarity">
    <text evidence="1">Belongs to the short-chain dehydrogenases/reductases (SDR) family.</text>
</comment>
<dbReference type="OrthoDB" id="417891at2759"/>
<dbReference type="Pfam" id="PF00106">
    <property type="entry name" value="adh_short"/>
    <property type="match status" value="1"/>
</dbReference>